<feature type="non-terminal residue" evidence="2">
    <location>
        <position position="1"/>
    </location>
</feature>
<dbReference type="EMBL" id="CACSLK010007726">
    <property type="protein sequence ID" value="CAA0810932.1"/>
    <property type="molecule type" value="Genomic_DNA"/>
</dbReference>
<accession>A0A9N7MQ05</accession>
<feature type="region of interest" description="Disordered" evidence="1">
    <location>
        <begin position="1"/>
        <end position="90"/>
    </location>
</feature>
<dbReference type="AlphaFoldDB" id="A0A9N7MQ05"/>
<feature type="compositionally biased region" description="Gly residues" evidence="1">
    <location>
        <begin position="19"/>
        <end position="28"/>
    </location>
</feature>
<feature type="compositionally biased region" description="Acidic residues" evidence="1">
    <location>
        <begin position="48"/>
        <end position="57"/>
    </location>
</feature>
<protein>
    <submittedName>
        <fullName evidence="2">Uncharacterized protein</fullName>
    </submittedName>
</protein>
<gene>
    <name evidence="2" type="ORF">SHERM_12366</name>
</gene>
<evidence type="ECO:0000313" key="2">
    <source>
        <dbReference type="EMBL" id="CAA0810932.1"/>
    </source>
</evidence>
<evidence type="ECO:0000313" key="3">
    <source>
        <dbReference type="Proteomes" id="UP001153555"/>
    </source>
</evidence>
<proteinExistence type="predicted"/>
<sequence length="210" mass="22290">SCSTNGDSRAVTSRSSCGTIGGTNGADGGATNRRATRRSGATPCSTNGDDDEGDDAANDGQRGGASGMVEEEIPGTDRTAWEPSRTRTGVAGSTWNGLDCCCNIWTGLEMPGPKLGASGPLPMPLGRILANGPREVTKWAVDARCWTTKVGWEADIARGLGRAFRGLCCEMCWAEMRASHGPRGLLWPAHVFSSLLGEKRENCWWWVSNP</sequence>
<feature type="compositionally biased region" description="Polar residues" evidence="1">
    <location>
        <begin position="1"/>
        <end position="17"/>
    </location>
</feature>
<feature type="non-terminal residue" evidence="2">
    <location>
        <position position="210"/>
    </location>
</feature>
<comment type="caution">
    <text evidence="2">The sequence shown here is derived from an EMBL/GenBank/DDBJ whole genome shotgun (WGS) entry which is preliminary data.</text>
</comment>
<dbReference type="Proteomes" id="UP001153555">
    <property type="component" value="Unassembled WGS sequence"/>
</dbReference>
<reference evidence="2" key="1">
    <citation type="submission" date="2019-12" db="EMBL/GenBank/DDBJ databases">
        <authorList>
            <person name="Scholes J."/>
        </authorList>
    </citation>
    <scope>NUCLEOTIDE SEQUENCE</scope>
</reference>
<organism evidence="2 3">
    <name type="scientific">Striga hermonthica</name>
    <name type="common">Purple witchweed</name>
    <name type="synonym">Buchnera hermonthica</name>
    <dbReference type="NCBI Taxonomy" id="68872"/>
    <lineage>
        <taxon>Eukaryota</taxon>
        <taxon>Viridiplantae</taxon>
        <taxon>Streptophyta</taxon>
        <taxon>Embryophyta</taxon>
        <taxon>Tracheophyta</taxon>
        <taxon>Spermatophyta</taxon>
        <taxon>Magnoliopsida</taxon>
        <taxon>eudicotyledons</taxon>
        <taxon>Gunneridae</taxon>
        <taxon>Pentapetalae</taxon>
        <taxon>asterids</taxon>
        <taxon>lamiids</taxon>
        <taxon>Lamiales</taxon>
        <taxon>Orobanchaceae</taxon>
        <taxon>Buchnereae</taxon>
        <taxon>Striga</taxon>
    </lineage>
</organism>
<keyword evidence="3" id="KW-1185">Reference proteome</keyword>
<name>A0A9N7MQ05_STRHE</name>
<evidence type="ECO:0000256" key="1">
    <source>
        <dbReference type="SAM" id="MobiDB-lite"/>
    </source>
</evidence>